<proteinExistence type="predicted"/>
<dbReference type="Gene3D" id="1.20.1280.50">
    <property type="match status" value="1"/>
</dbReference>
<evidence type="ECO:0000313" key="2">
    <source>
        <dbReference type="Proteomes" id="UP000053263"/>
    </source>
</evidence>
<dbReference type="OrthoDB" id="3244423at2759"/>
<gene>
    <name evidence="1" type="ORF">PLICRDRAFT_94715</name>
</gene>
<evidence type="ECO:0000313" key="1">
    <source>
        <dbReference type="EMBL" id="KII85135.1"/>
    </source>
</evidence>
<accession>A0A0C9SYL5</accession>
<protein>
    <recommendedName>
        <fullName evidence="3">F-box domain-containing protein</fullName>
    </recommendedName>
</protein>
<keyword evidence="2" id="KW-1185">Reference proteome</keyword>
<reference evidence="1 2" key="1">
    <citation type="submission" date="2014-06" db="EMBL/GenBank/DDBJ databases">
        <title>Evolutionary Origins and Diversification of the Mycorrhizal Mutualists.</title>
        <authorList>
            <consortium name="DOE Joint Genome Institute"/>
            <consortium name="Mycorrhizal Genomics Consortium"/>
            <person name="Kohler A."/>
            <person name="Kuo A."/>
            <person name="Nagy L.G."/>
            <person name="Floudas D."/>
            <person name="Copeland A."/>
            <person name="Barry K.W."/>
            <person name="Cichocki N."/>
            <person name="Veneault-Fourrey C."/>
            <person name="LaButti K."/>
            <person name="Lindquist E.A."/>
            <person name="Lipzen A."/>
            <person name="Lundell T."/>
            <person name="Morin E."/>
            <person name="Murat C."/>
            <person name="Riley R."/>
            <person name="Ohm R."/>
            <person name="Sun H."/>
            <person name="Tunlid A."/>
            <person name="Henrissat B."/>
            <person name="Grigoriev I.V."/>
            <person name="Hibbett D.S."/>
            <person name="Martin F."/>
        </authorList>
    </citation>
    <scope>NUCLEOTIDE SEQUENCE [LARGE SCALE GENOMIC DNA]</scope>
    <source>
        <strain evidence="1 2">FD-325 SS-3</strain>
    </source>
</reference>
<dbReference type="AlphaFoldDB" id="A0A0C9SYL5"/>
<evidence type="ECO:0008006" key="3">
    <source>
        <dbReference type="Google" id="ProtNLM"/>
    </source>
</evidence>
<dbReference type="Gene3D" id="3.80.10.10">
    <property type="entry name" value="Ribonuclease Inhibitor"/>
    <property type="match status" value="1"/>
</dbReference>
<sequence>MENLLETDLDGVHLQLQELDLGSACAHAANLHNRGAPISLLPTEILSDIFMCNRAADDPDRLPLLPSVTHVSQHWRRVALATPNLWTLMAGKRMRHPKLFDACLDRSGTCLLDVRLDQWADVTLCEKLFRHSTRWRSFECHVSTLSIAHLPTPNLRHFHVKRVVARAPISALSLSADGAFLGDYSRLSILRLENVSITRHHLPASTTFMLEVLELTHVFFENANDIVMALSMTPALKKLTLHDVILASSHTLRQTSKVNLASLTHLTLGALYTDSLGCVFNQFNMPSLRSLEIRTLDVALLVLVCSWHSTTTPMYPSVDSLVAKQCTVPENFMRAFPNVVHFTLRHTRFANLTVPLAALGLRALRRSENNPTPPPPLWPHLKSVTILHPQSLCRGSLAKNLVSSRIFMGYPLSNLAFMTKEPRPGKYAEEIQWLREHVSLELGLYETV</sequence>
<dbReference type="SUPFAM" id="SSF52058">
    <property type="entry name" value="L domain-like"/>
    <property type="match status" value="1"/>
</dbReference>
<dbReference type="InterPro" id="IPR032675">
    <property type="entry name" value="LRR_dom_sf"/>
</dbReference>
<organism evidence="1 2">
    <name type="scientific">Plicaturopsis crispa FD-325 SS-3</name>
    <dbReference type="NCBI Taxonomy" id="944288"/>
    <lineage>
        <taxon>Eukaryota</taxon>
        <taxon>Fungi</taxon>
        <taxon>Dikarya</taxon>
        <taxon>Basidiomycota</taxon>
        <taxon>Agaricomycotina</taxon>
        <taxon>Agaricomycetes</taxon>
        <taxon>Agaricomycetidae</taxon>
        <taxon>Amylocorticiales</taxon>
        <taxon>Amylocorticiaceae</taxon>
        <taxon>Plicatura</taxon>
        <taxon>Plicaturopsis crispa</taxon>
    </lineage>
</organism>
<dbReference type="EMBL" id="KN832568">
    <property type="protein sequence ID" value="KII85135.1"/>
    <property type="molecule type" value="Genomic_DNA"/>
</dbReference>
<dbReference type="HOGENOM" id="CLU_020999_3_3_1"/>
<name>A0A0C9SYL5_PLICR</name>
<dbReference type="Proteomes" id="UP000053263">
    <property type="component" value="Unassembled WGS sequence"/>
</dbReference>